<protein>
    <submittedName>
        <fullName evidence="1">Uncharacterized protein</fullName>
    </submittedName>
</protein>
<sequence length="66" mass="7458">MNSSAINVISSTFHDNASVSNTNCTLNINLLDKYIERVGENKKLYQVLLKEKDEKIALLEKTMGKK</sequence>
<keyword evidence="2" id="KW-1185">Reference proteome</keyword>
<accession>A0A5J5IG91</accession>
<evidence type="ECO:0000313" key="1">
    <source>
        <dbReference type="EMBL" id="KAA9036121.1"/>
    </source>
</evidence>
<reference evidence="1 2" key="1">
    <citation type="submission" date="2019-09" db="EMBL/GenBank/DDBJ databases">
        <title>Draft genome sequence of Ginsengibacter sp. BR5-29.</title>
        <authorList>
            <person name="Im W.-T."/>
        </authorList>
    </citation>
    <scope>NUCLEOTIDE SEQUENCE [LARGE SCALE GENOMIC DNA]</scope>
    <source>
        <strain evidence="1 2">BR5-29</strain>
    </source>
</reference>
<proteinExistence type="predicted"/>
<name>A0A5J5IG91_9BACT</name>
<dbReference type="EMBL" id="VYQF01000009">
    <property type="protein sequence ID" value="KAA9036121.1"/>
    <property type="molecule type" value="Genomic_DNA"/>
</dbReference>
<dbReference type="Proteomes" id="UP000326903">
    <property type="component" value="Unassembled WGS sequence"/>
</dbReference>
<comment type="caution">
    <text evidence="1">The sequence shown here is derived from an EMBL/GenBank/DDBJ whole genome shotgun (WGS) entry which is preliminary data.</text>
</comment>
<organism evidence="1 2">
    <name type="scientific">Ginsengibacter hankyongi</name>
    <dbReference type="NCBI Taxonomy" id="2607284"/>
    <lineage>
        <taxon>Bacteria</taxon>
        <taxon>Pseudomonadati</taxon>
        <taxon>Bacteroidota</taxon>
        <taxon>Chitinophagia</taxon>
        <taxon>Chitinophagales</taxon>
        <taxon>Chitinophagaceae</taxon>
        <taxon>Ginsengibacter</taxon>
    </lineage>
</organism>
<evidence type="ECO:0000313" key="2">
    <source>
        <dbReference type="Proteomes" id="UP000326903"/>
    </source>
</evidence>
<gene>
    <name evidence="1" type="ORF">FW778_19735</name>
</gene>
<dbReference type="RefSeq" id="WP_150416588.1">
    <property type="nucleotide sequence ID" value="NZ_VYQF01000009.1"/>
</dbReference>
<dbReference type="AlphaFoldDB" id="A0A5J5IG91"/>